<keyword evidence="3" id="KW-1185">Reference proteome</keyword>
<dbReference type="AlphaFoldDB" id="A0A428RU91"/>
<evidence type="ECO:0000313" key="3">
    <source>
        <dbReference type="Proteomes" id="UP000288429"/>
    </source>
</evidence>
<evidence type="ECO:0000313" key="2">
    <source>
        <dbReference type="EMBL" id="RSL81167.1"/>
    </source>
</evidence>
<comment type="caution">
    <text evidence="2">The sequence shown here is derived from an EMBL/GenBank/DDBJ whole genome shotgun (WGS) entry which is preliminary data.</text>
</comment>
<accession>A0A428RU91</accession>
<proteinExistence type="predicted"/>
<feature type="region of interest" description="Disordered" evidence="1">
    <location>
        <begin position="142"/>
        <end position="207"/>
    </location>
</feature>
<name>A0A428RU91_9HYPO</name>
<evidence type="ECO:0000256" key="1">
    <source>
        <dbReference type="SAM" id="MobiDB-lite"/>
    </source>
</evidence>
<feature type="region of interest" description="Disordered" evidence="1">
    <location>
        <begin position="1"/>
        <end position="48"/>
    </location>
</feature>
<feature type="region of interest" description="Disordered" evidence="1">
    <location>
        <begin position="261"/>
        <end position="285"/>
    </location>
</feature>
<dbReference type="Proteomes" id="UP000288429">
    <property type="component" value="Unassembled WGS sequence"/>
</dbReference>
<organism evidence="2 3">
    <name type="scientific">Fusarium ambrosium</name>
    <dbReference type="NCBI Taxonomy" id="131363"/>
    <lineage>
        <taxon>Eukaryota</taxon>
        <taxon>Fungi</taxon>
        <taxon>Dikarya</taxon>
        <taxon>Ascomycota</taxon>
        <taxon>Pezizomycotina</taxon>
        <taxon>Sordariomycetes</taxon>
        <taxon>Hypocreomycetidae</taxon>
        <taxon>Hypocreales</taxon>
        <taxon>Nectriaceae</taxon>
        <taxon>Fusarium</taxon>
        <taxon>Fusarium solani species complex</taxon>
    </lineage>
</organism>
<feature type="compositionally biased region" description="Basic and acidic residues" evidence="1">
    <location>
        <begin position="261"/>
        <end position="270"/>
    </location>
</feature>
<sequence>MSSGYPSNPFPRSLDQHIPTTSIEASLPPSIKINHKREQRGRMVGLGDPSNHYNAAECDSPADTLVPSCRELKQDLSQPTNAGVEAEYYISEASEDSVDSFIASNEEYHSEEDLLYRGDYGITGGALPGLFDSLPISKAPAELAPIKPPKMPRSTKRPTIRSAASSNRSMPRKTRQQHSHHSRTGTGTLFSPRCEPRNDPSSDEDSNSFWECTCDMPYGPSFVSLADLDIDLRHPGLDQYGLTEEDDVKVDVHTAVKLRKEMQQRRMESRSRRHMRSSVSNNHVA</sequence>
<protein>
    <submittedName>
        <fullName evidence="2">Uncharacterized protein</fullName>
    </submittedName>
</protein>
<feature type="compositionally biased region" description="Basic residues" evidence="1">
    <location>
        <begin position="170"/>
        <end position="183"/>
    </location>
</feature>
<gene>
    <name evidence="2" type="ORF">CDV31_017060</name>
</gene>
<dbReference type="EMBL" id="NIZV01000775">
    <property type="protein sequence ID" value="RSL81167.1"/>
    <property type="molecule type" value="Genomic_DNA"/>
</dbReference>
<reference evidence="2 3" key="1">
    <citation type="submission" date="2017-06" db="EMBL/GenBank/DDBJ databases">
        <title>Cmopartive genomic analysis of Ambrosia Fusariam Clade fungi.</title>
        <authorList>
            <person name="Stajich J.E."/>
            <person name="Carrillo J."/>
            <person name="Kijimoto T."/>
            <person name="Eskalen A."/>
            <person name="O'Donnell K."/>
            <person name="Kasson M."/>
        </authorList>
    </citation>
    <scope>NUCLEOTIDE SEQUENCE [LARGE SCALE GENOMIC DNA]</scope>
    <source>
        <strain evidence="2 3">NRRL 20438</strain>
    </source>
</reference>